<accession>A0AAV0BQX2</accession>
<dbReference type="EMBL" id="CALTRL010006045">
    <property type="protein sequence ID" value="CAH7689101.1"/>
    <property type="molecule type" value="Genomic_DNA"/>
</dbReference>
<evidence type="ECO:0000313" key="2">
    <source>
        <dbReference type="EMBL" id="CAH7689101.1"/>
    </source>
</evidence>
<gene>
    <name evidence="2" type="ORF">PPACK8108_LOCUS24170</name>
</gene>
<organism evidence="2 3">
    <name type="scientific">Phakopsora pachyrhizi</name>
    <name type="common">Asian soybean rust disease fungus</name>
    <dbReference type="NCBI Taxonomy" id="170000"/>
    <lineage>
        <taxon>Eukaryota</taxon>
        <taxon>Fungi</taxon>
        <taxon>Dikarya</taxon>
        <taxon>Basidiomycota</taxon>
        <taxon>Pucciniomycotina</taxon>
        <taxon>Pucciniomycetes</taxon>
        <taxon>Pucciniales</taxon>
        <taxon>Phakopsoraceae</taxon>
        <taxon>Phakopsora</taxon>
    </lineage>
</organism>
<protein>
    <submittedName>
        <fullName evidence="2">Expressed protein</fullName>
    </submittedName>
</protein>
<name>A0AAV0BQX2_PHAPC</name>
<keyword evidence="1" id="KW-0175">Coiled coil</keyword>
<dbReference type="AlphaFoldDB" id="A0AAV0BQX2"/>
<keyword evidence="3" id="KW-1185">Reference proteome</keyword>
<evidence type="ECO:0000256" key="1">
    <source>
        <dbReference type="SAM" id="Coils"/>
    </source>
</evidence>
<reference evidence="2" key="1">
    <citation type="submission" date="2022-06" db="EMBL/GenBank/DDBJ databases">
        <authorList>
            <consortium name="SYNGENTA / RWTH Aachen University"/>
        </authorList>
    </citation>
    <scope>NUCLEOTIDE SEQUENCE</scope>
</reference>
<evidence type="ECO:0000313" key="3">
    <source>
        <dbReference type="Proteomes" id="UP001153365"/>
    </source>
</evidence>
<sequence length="489" mass="57858">MHIFFFISVQDALESNKEKIQLLKKDVEELMRLFNELKERKFFGVNLSDEQRTEVEKCSKMVKMIVSLRLQELIAEKTVRNVELQTSFFTHTNEPTIVINILKTTMEGILNDLVESVKSKTSNGNKIIRLSIKVSKFLLKNHMLVLREDSLILYQPRFLKGLGDLIFEKFCEYGDFDPLFLSLDLEDYILKHPRMADYLSIFSNVKGMRRKQIFESFLINKLPKIYPIVSVFSKKHQNKVLEEILVPEIGALMEEFALDVPPFEILNQVGHRDFFEKLEGDCFFRHKLIYHSIKLAFRYEPEKFDKRMIRQTLVFEETLKMVISKMEMIQLMAYSGLEYNPTWRGPVMDMIKNINRKLHRGKYARESLDMSSFKKSVTKKFQDREILKIWPAWRDELIRAKNSVEEQNKKYNDFIDSIEPGGDQYEIENTWKNSRLIAGIRGEFQASVRPEIKVLELMEAMDNWMIEIKNRPETKKSLRDRVISYFTSS</sequence>
<dbReference type="Proteomes" id="UP001153365">
    <property type="component" value="Unassembled WGS sequence"/>
</dbReference>
<proteinExistence type="predicted"/>
<feature type="coiled-coil region" evidence="1">
    <location>
        <begin position="10"/>
        <end position="40"/>
    </location>
</feature>
<comment type="caution">
    <text evidence="2">The sequence shown here is derived from an EMBL/GenBank/DDBJ whole genome shotgun (WGS) entry which is preliminary data.</text>
</comment>